<evidence type="ECO:0000313" key="2">
    <source>
        <dbReference type="Proteomes" id="UP001627154"/>
    </source>
</evidence>
<gene>
    <name evidence="1" type="ORF">TKK_000489</name>
</gene>
<dbReference type="AlphaFoldDB" id="A0ABD2XSV5"/>
<organism evidence="1 2">
    <name type="scientific">Trichogramma kaykai</name>
    <dbReference type="NCBI Taxonomy" id="54128"/>
    <lineage>
        <taxon>Eukaryota</taxon>
        <taxon>Metazoa</taxon>
        <taxon>Ecdysozoa</taxon>
        <taxon>Arthropoda</taxon>
        <taxon>Hexapoda</taxon>
        <taxon>Insecta</taxon>
        <taxon>Pterygota</taxon>
        <taxon>Neoptera</taxon>
        <taxon>Endopterygota</taxon>
        <taxon>Hymenoptera</taxon>
        <taxon>Apocrita</taxon>
        <taxon>Proctotrupomorpha</taxon>
        <taxon>Chalcidoidea</taxon>
        <taxon>Trichogrammatidae</taxon>
        <taxon>Trichogramma</taxon>
    </lineage>
</organism>
<dbReference type="Proteomes" id="UP001627154">
    <property type="component" value="Unassembled WGS sequence"/>
</dbReference>
<accession>A0ABD2XSV5</accession>
<name>A0ABD2XSV5_9HYME</name>
<protein>
    <submittedName>
        <fullName evidence="1">Uncharacterized protein</fullName>
    </submittedName>
</protein>
<dbReference type="EMBL" id="JBJJXI010000007">
    <property type="protein sequence ID" value="KAL3407518.1"/>
    <property type="molecule type" value="Genomic_DNA"/>
</dbReference>
<keyword evidence="2" id="KW-1185">Reference proteome</keyword>
<proteinExistence type="predicted"/>
<comment type="caution">
    <text evidence="1">The sequence shown here is derived from an EMBL/GenBank/DDBJ whole genome shotgun (WGS) entry which is preliminary data.</text>
</comment>
<evidence type="ECO:0000313" key="1">
    <source>
        <dbReference type="EMBL" id="KAL3407518.1"/>
    </source>
</evidence>
<sequence>MVLDNDAWAWKFCQVKFSIDEDDNLYRSIDGVDFTPVNQSDDDKDEKPWVVYFQFREKDGLDDYEDDDGADASNIQMLPKVKTMLNKEEYLRLQECTKKKADTKPALDFFRTHYDGDGNNLKLLFMALDDIHYFHSVLSIIENRVKSLKSCPLGSITSPLTFICEFSTSTFYIQSMPDKYTQWPLIWSDGTEWWNEYKRGNSIVSPDRINVYLMDKDEHFFVPLRSFFE</sequence>
<reference evidence="1 2" key="1">
    <citation type="journal article" date="2024" name="bioRxiv">
        <title>A reference genome for Trichogramma kaykai: A tiny desert-dwelling parasitoid wasp with competing sex-ratio distorters.</title>
        <authorList>
            <person name="Culotta J."/>
            <person name="Lindsey A.R."/>
        </authorList>
    </citation>
    <scope>NUCLEOTIDE SEQUENCE [LARGE SCALE GENOMIC DNA]</scope>
    <source>
        <strain evidence="1 2">KSX58</strain>
    </source>
</reference>